<proteinExistence type="predicted"/>
<gene>
    <name evidence="1" type="ordered locus">LFML04_0675</name>
</gene>
<dbReference type="Proteomes" id="UP000006177">
    <property type="component" value="Chromosome"/>
</dbReference>
<dbReference type="KEGG" id="lfi:LFML04_0675"/>
<organism evidence="1 2">
    <name type="scientific">Leptospirillum ferriphilum (strain ML-04)</name>
    <dbReference type="NCBI Taxonomy" id="1048260"/>
    <lineage>
        <taxon>Bacteria</taxon>
        <taxon>Pseudomonadati</taxon>
        <taxon>Nitrospirota</taxon>
        <taxon>Nitrospiria</taxon>
        <taxon>Nitrospirales</taxon>
        <taxon>Nitrospiraceae</taxon>
        <taxon>Leptospirillum</taxon>
    </lineage>
</organism>
<accession>J9Z8T7</accession>
<protein>
    <submittedName>
        <fullName evidence="1">Uncharacterized protein</fullName>
    </submittedName>
</protein>
<dbReference type="STRING" id="1048260.LFML04_0675"/>
<dbReference type="EMBL" id="CP002919">
    <property type="protein sequence ID" value="AFS52910.1"/>
    <property type="molecule type" value="Genomic_DNA"/>
</dbReference>
<sequence>MDRIIEYPMEQIIVDDFLNQRVLDMIALGKLISALLGTQTMVEGLACTPTSPASMSVNVAPGQIFFLEAVDTTTYGDLSATANIIGHSVTPANTTIMKQGMILSETTFALTAPSTSGDSVNYLISANYEDSDAVNTVLNYYNSSNPSQPFQGPNNSGTAQPTVRQGKCVLTLTAGTAAPTGTQTTPEVPSGQIGLWVITVPYGATSITSSNISAYSGAPFLTQKLFGLMNESVPLTIPNATANNNPVALGQFLITGENFTTATASFTFTAPSTGVALVCWQYNSDEGVTTSYTNATVVLSGTKFVYTGTNQIGIGNDIISVASGASVTCALTSGNSTDITVTIVFLPTA</sequence>
<dbReference type="AlphaFoldDB" id="J9Z8T7"/>
<name>J9Z8T7_LEPFM</name>
<evidence type="ECO:0000313" key="1">
    <source>
        <dbReference type="EMBL" id="AFS52910.1"/>
    </source>
</evidence>
<reference evidence="1 2" key="1">
    <citation type="journal article" date="2011" name="J. Microbiol.">
        <title>Complete genome of Leptospirillum ferriphilum ML-04 provides insight into its physiology and environmental adaptation.</title>
        <authorList>
            <person name="Mi S."/>
            <person name="Song J."/>
            <person name="Lin J."/>
            <person name="Che Y."/>
            <person name="Zheng H."/>
            <person name="Lin J."/>
        </authorList>
    </citation>
    <scope>NUCLEOTIDE SEQUENCE [LARGE SCALE GENOMIC DNA]</scope>
    <source>
        <strain evidence="1 2">ML-04</strain>
    </source>
</reference>
<dbReference type="PATRIC" id="fig|1048260.3.peg.726"/>
<dbReference type="RefSeq" id="WP_014960420.1">
    <property type="nucleotide sequence ID" value="NC_018649.1"/>
</dbReference>
<dbReference type="HOGENOM" id="CLU_060716_0_0_0"/>
<evidence type="ECO:0000313" key="2">
    <source>
        <dbReference type="Proteomes" id="UP000006177"/>
    </source>
</evidence>